<dbReference type="Gene3D" id="3.10.20.310">
    <property type="entry name" value="membrane protein fhac"/>
    <property type="match status" value="1"/>
</dbReference>
<evidence type="ECO:0000256" key="6">
    <source>
        <dbReference type="ARBA" id="ARBA00022927"/>
    </source>
</evidence>
<comment type="similarity">
    <text evidence="2">Belongs to the TPS (TC 1.B.20) family.</text>
</comment>
<dbReference type="OrthoDB" id="9760658at2"/>
<evidence type="ECO:0000256" key="7">
    <source>
        <dbReference type="ARBA" id="ARBA00023136"/>
    </source>
</evidence>
<gene>
    <name evidence="12" type="ORF">NIDE2028</name>
</gene>
<evidence type="ECO:0000256" key="1">
    <source>
        <dbReference type="ARBA" id="ARBA00004442"/>
    </source>
</evidence>
<protein>
    <submittedName>
        <fullName evidence="12">Putative Surface antigen (D15)</fullName>
    </submittedName>
</protein>
<evidence type="ECO:0000256" key="3">
    <source>
        <dbReference type="ARBA" id="ARBA00022448"/>
    </source>
</evidence>
<evidence type="ECO:0000313" key="12">
    <source>
        <dbReference type="EMBL" id="CBK41748.1"/>
    </source>
</evidence>
<evidence type="ECO:0000259" key="11">
    <source>
        <dbReference type="PROSITE" id="PS51779"/>
    </source>
</evidence>
<dbReference type="PROSITE" id="PS51257">
    <property type="entry name" value="PROKAR_LIPOPROTEIN"/>
    <property type="match status" value="1"/>
</dbReference>
<dbReference type="GO" id="GO:0098046">
    <property type="term" value="C:type V protein secretion system complex"/>
    <property type="evidence" value="ECO:0007669"/>
    <property type="project" value="TreeGrafter"/>
</dbReference>
<keyword evidence="4" id="KW-1134">Transmembrane beta strand</keyword>
<dbReference type="PROSITE" id="PS51779">
    <property type="entry name" value="POTRA"/>
    <property type="match status" value="1"/>
</dbReference>
<dbReference type="InterPro" id="IPR034746">
    <property type="entry name" value="POTRA"/>
</dbReference>
<keyword evidence="8" id="KW-0998">Cell outer membrane</keyword>
<feature type="transmembrane region" description="Helical" evidence="10">
    <location>
        <begin position="12"/>
        <end position="34"/>
    </location>
</feature>
<dbReference type="STRING" id="330214.NIDE2028"/>
<dbReference type="InterPro" id="IPR005565">
    <property type="entry name" value="Hemolysn_activator_HlyB_C"/>
</dbReference>
<proteinExistence type="inferred from homology"/>
<dbReference type="GO" id="GO:0008320">
    <property type="term" value="F:protein transmembrane transporter activity"/>
    <property type="evidence" value="ECO:0007669"/>
    <property type="project" value="TreeGrafter"/>
</dbReference>
<keyword evidence="13" id="KW-1185">Reference proteome</keyword>
<evidence type="ECO:0000313" key="13">
    <source>
        <dbReference type="Proteomes" id="UP000001660"/>
    </source>
</evidence>
<keyword evidence="10" id="KW-1133">Transmembrane helix</keyword>
<dbReference type="Gene3D" id="2.40.160.50">
    <property type="entry name" value="membrane protein fhac: a member of the omp85/tpsb transporter family"/>
    <property type="match status" value="1"/>
</dbReference>
<dbReference type="PANTHER" id="PTHR34597:SF3">
    <property type="entry name" value="OUTER MEMBRANE TRANSPORTER CDIB"/>
    <property type="match status" value="1"/>
</dbReference>
<comment type="subcellular location">
    <subcellularLocation>
        <location evidence="1">Cell outer membrane</location>
    </subcellularLocation>
</comment>
<keyword evidence="5 10" id="KW-0812">Transmembrane</keyword>
<evidence type="ECO:0000256" key="10">
    <source>
        <dbReference type="SAM" id="Phobius"/>
    </source>
</evidence>
<evidence type="ECO:0000256" key="9">
    <source>
        <dbReference type="SAM" id="MobiDB-lite"/>
    </source>
</evidence>
<evidence type="ECO:0000256" key="5">
    <source>
        <dbReference type="ARBA" id="ARBA00022692"/>
    </source>
</evidence>
<dbReference type="AlphaFoldDB" id="D8PET9"/>
<feature type="region of interest" description="Disordered" evidence="9">
    <location>
        <begin position="47"/>
        <end position="66"/>
    </location>
</feature>
<sequence length="572" mass="63246">MISQGKAIRSVLIAWGLGILLGCYVVLCAVPLLAQVGVPLPPKPPQLPIEPPPAQPPALKVPPPAPPVPGEPITGPKIFVKDVYLVGNTAFTSQQLAEVTGPYTNRDVTADELEALRLALTYYYVNHGYVTSGALIPEQTVTDGILTVQIVEGKLAEINVEDTRWFRPSYLQSRIDAAAGPPLNVGTLQERLQLLQADPRIQRINAELRPGLARGESALNVRVAEANPLKAWLEFNNFQSPTVGAEQGFITLAHQNLFGFGDQLSLQYGRSAGVDPILNFSYAIPVNRYDTTVALQYRRFDFTVKEDPFEDLDIRNKAEIFGISLRHPVYRKVDQEFALTLTGEHERNKSFLLGQPFEFIAGSPDGKFRVTALRFGQEYTRRSVDQVISASSRFSVGIGAMGATANADSNLPDARFFSWMGQAQLIRQLPFWRTQLVGRGLVQLSNDHLFPLEQVAVGGRYSVRGYREYTLIRDNAAIGSVELRVPVYTTEAGMDTVFLAPFLDIGHGWETNVSTPASPPKTLSSAGIGAIWNFWRGSRFEIYWGKQLKKFDTGRDNLQDHGVHLQLVVEAF</sequence>
<dbReference type="InterPro" id="IPR051544">
    <property type="entry name" value="TPS_OM_transporter"/>
</dbReference>
<evidence type="ECO:0000256" key="4">
    <source>
        <dbReference type="ARBA" id="ARBA00022452"/>
    </source>
</evidence>
<evidence type="ECO:0000256" key="8">
    <source>
        <dbReference type="ARBA" id="ARBA00023237"/>
    </source>
</evidence>
<dbReference type="InterPro" id="IPR013686">
    <property type="entry name" value="Polypept-transport_assoc_ShlB"/>
</dbReference>
<keyword evidence="6" id="KW-0653">Protein transport</keyword>
<dbReference type="PANTHER" id="PTHR34597">
    <property type="entry name" value="SLR1661 PROTEIN"/>
    <property type="match status" value="1"/>
</dbReference>
<dbReference type="Pfam" id="PF03865">
    <property type="entry name" value="ShlB"/>
    <property type="match status" value="1"/>
</dbReference>
<reference evidence="12 13" key="1">
    <citation type="journal article" date="2010" name="Proc. Natl. Acad. Sci. U.S.A.">
        <title>A Nitrospira metagenome illuminates the physiology and evolution of globally important nitrite-oxidizing bacteria.</title>
        <authorList>
            <person name="Lucker S."/>
            <person name="Wagner M."/>
            <person name="Maixner F."/>
            <person name="Pelletier E."/>
            <person name="Koch H."/>
            <person name="Vacherie B."/>
            <person name="Rattei T."/>
            <person name="Sinninghe Damste J."/>
            <person name="Spieck E."/>
            <person name="Le Paslier D."/>
            <person name="Daims H."/>
        </authorList>
    </citation>
    <scope>NUCLEOTIDE SEQUENCE [LARGE SCALE GENOMIC DNA]</scope>
</reference>
<dbReference type="GO" id="GO:0046819">
    <property type="term" value="P:protein secretion by the type V secretion system"/>
    <property type="evidence" value="ECO:0007669"/>
    <property type="project" value="TreeGrafter"/>
</dbReference>
<accession>D8PET9</accession>
<dbReference type="GO" id="GO:0009279">
    <property type="term" value="C:cell outer membrane"/>
    <property type="evidence" value="ECO:0007669"/>
    <property type="project" value="UniProtKB-SubCell"/>
</dbReference>
<dbReference type="EMBL" id="FP929003">
    <property type="protein sequence ID" value="CBK41748.1"/>
    <property type="molecule type" value="Genomic_DNA"/>
</dbReference>
<dbReference type="Proteomes" id="UP000001660">
    <property type="component" value="Chromosome"/>
</dbReference>
<dbReference type="eggNOG" id="COG2831">
    <property type="taxonomic scope" value="Bacteria"/>
</dbReference>
<dbReference type="HOGENOM" id="CLU_021521_0_1_0"/>
<evidence type="ECO:0000256" key="2">
    <source>
        <dbReference type="ARBA" id="ARBA00009055"/>
    </source>
</evidence>
<organism evidence="12 13">
    <name type="scientific">Nitrospira defluvii</name>
    <dbReference type="NCBI Taxonomy" id="330214"/>
    <lineage>
        <taxon>Bacteria</taxon>
        <taxon>Pseudomonadati</taxon>
        <taxon>Nitrospirota</taxon>
        <taxon>Nitrospiria</taxon>
        <taxon>Nitrospirales</taxon>
        <taxon>Nitrospiraceae</taxon>
        <taxon>Nitrospira</taxon>
    </lineage>
</organism>
<keyword evidence="3" id="KW-0813">Transport</keyword>
<keyword evidence="7 10" id="KW-0472">Membrane</keyword>
<name>D8PET9_9BACT</name>
<dbReference type="KEGG" id="nde:NIDE2028"/>
<dbReference type="Pfam" id="PF08479">
    <property type="entry name" value="POTRA_2"/>
    <property type="match status" value="1"/>
</dbReference>
<feature type="domain" description="POTRA" evidence="11">
    <location>
        <begin position="78"/>
        <end position="153"/>
    </location>
</feature>